<dbReference type="Proteomes" id="UP001374803">
    <property type="component" value="Chromosome"/>
</dbReference>
<evidence type="ECO:0000256" key="1">
    <source>
        <dbReference type="ARBA" id="ARBA00006817"/>
    </source>
</evidence>
<dbReference type="Pfam" id="PF08327">
    <property type="entry name" value="AHSA1"/>
    <property type="match status" value="1"/>
</dbReference>
<evidence type="ECO:0000313" key="4">
    <source>
        <dbReference type="Proteomes" id="UP001374803"/>
    </source>
</evidence>
<reference evidence="3" key="1">
    <citation type="submission" date="2021-12" db="EMBL/GenBank/DDBJ databases">
        <title>Discovery of the Pendulisporaceae a myxobacterial family with distinct sporulation behavior and unique specialized metabolism.</title>
        <authorList>
            <person name="Garcia R."/>
            <person name="Popoff A."/>
            <person name="Bader C.D."/>
            <person name="Loehr J."/>
            <person name="Walesch S."/>
            <person name="Walt C."/>
            <person name="Boldt J."/>
            <person name="Bunk B."/>
            <person name="Haeckl F.J.F.P.J."/>
            <person name="Gunesch A.P."/>
            <person name="Birkelbach J."/>
            <person name="Nuebel U."/>
            <person name="Pietschmann T."/>
            <person name="Bach T."/>
            <person name="Mueller R."/>
        </authorList>
    </citation>
    <scope>NUCLEOTIDE SEQUENCE</scope>
    <source>
        <strain evidence="3">MSr11367</strain>
    </source>
</reference>
<evidence type="ECO:0000313" key="3">
    <source>
        <dbReference type="EMBL" id="WXB04631.1"/>
    </source>
</evidence>
<dbReference type="CDD" id="cd08901">
    <property type="entry name" value="SRPBCC_CalC_Aha1-like_8"/>
    <property type="match status" value="1"/>
</dbReference>
<keyword evidence="4" id="KW-1185">Reference proteome</keyword>
<comment type="similarity">
    <text evidence="1">Belongs to the AHA1 family.</text>
</comment>
<accession>A0ABZ2L5W9</accession>
<feature type="domain" description="Activator of Hsp90 ATPase homologue 1/2-like C-terminal" evidence="2">
    <location>
        <begin position="16"/>
        <end position="111"/>
    </location>
</feature>
<name>A0ABZ2L5W9_9BACT</name>
<dbReference type="RefSeq" id="WP_394834275.1">
    <property type="nucleotide sequence ID" value="NZ_CP089929.1"/>
</dbReference>
<dbReference type="InterPro" id="IPR023393">
    <property type="entry name" value="START-like_dom_sf"/>
</dbReference>
<gene>
    <name evidence="3" type="ORF">LVJ94_48030</name>
</gene>
<dbReference type="InterPro" id="IPR013538">
    <property type="entry name" value="ASHA1/2-like_C"/>
</dbReference>
<sequence>MSSQELAARAEMLIRSPVAKVFEAFVDPAITSKIWFSHGSGKLEAGKTVQWDWQWYDFSSTAKVKVIEPNERIVVEWSGYGYPTDVEWVFTARPDGTTFVRITNSGFRGSPAEIAKLLVDSTEGFSFLLAGAKALLEHGVQLNLVPDRFPDGLPTSKRS</sequence>
<proteinExistence type="inferred from homology"/>
<evidence type="ECO:0000259" key="2">
    <source>
        <dbReference type="Pfam" id="PF08327"/>
    </source>
</evidence>
<dbReference type="EMBL" id="CP089983">
    <property type="protein sequence ID" value="WXB04631.1"/>
    <property type="molecule type" value="Genomic_DNA"/>
</dbReference>
<dbReference type="Gene3D" id="3.30.530.20">
    <property type="match status" value="1"/>
</dbReference>
<organism evidence="3 4">
    <name type="scientific">Pendulispora rubella</name>
    <dbReference type="NCBI Taxonomy" id="2741070"/>
    <lineage>
        <taxon>Bacteria</taxon>
        <taxon>Pseudomonadati</taxon>
        <taxon>Myxococcota</taxon>
        <taxon>Myxococcia</taxon>
        <taxon>Myxococcales</taxon>
        <taxon>Sorangiineae</taxon>
        <taxon>Pendulisporaceae</taxon>
        <taxon>Pendulispora</taxon>
    </lineage>
</organism>
<dbReference type="SUPFAM" id="SSF55961">
    <property type="entry name" value="Bet v1-like"/>
    <property type="match status" value="1"/>
</dbReference>
<protein>
    <submittedName>
        <fullName evidence="3">SRPBCC family protein</fullName>
    </submittedName>
</protein>